<feature type="region of interest" description="Disordered" evidence="1">
    <location>
        <begin position="59"/>
        <end position="92"/>
    </location>
</feature>
<accession>D2VJA5</accession>
<evidence type="ECO:0000313" key="4">
    <source>
        <dbReference type="Proteomes" id="UP000006671"/>
    </source>
</evidence>
<feature type="signal peptide" evidence="2">
    <location>
        <begin position="1"/>
        <end position="25"/>
    </location>
</feature>
<dbReference type="VEuPathDB" id="AmoebaDB:NAEGRDRAFT_68967"/>
<evidence type="ECO:0000256" key="1">
    <source>
        <dbReference type="SAM" id="MobiDB-lite"/>
    </source>
</evidence>
<name>D2VJA5_NAEGR</name>
<feature type="region of interest" description="Disordered" evidence="1">
    <location>
        <begin position="118"/>
        <end position="142"/>
    </location>
</feature>
<dbReference type="KEGG" id="ngr:NAEGRDRAFT_68967"/>
<gene>
    <name evidence="3" type="ORF">NAEGRDRAFT_68967</name>
</gene>
<organism evidence="4">
    <name type="scientific">Naegleria gruberi</name>
    <name type="common">Amoeba</name>
    <dbReference type="NCBI Taxonomy" id="5762"/>
    <lineage>
        <taxon>Eukaryota</taxon>
        <taxon>Discoba</taxon>
        <taxon>Heterolobosea</taxon>
        <taxon>Tetramitia</taxon>
        <taxon>Eutetramitia</taxon>
        <taxon>Vahlkampfiidae</taxon>
        <taxon>Naegleria</taxon>
    </lineage>
</organism>
<dbReference type="RefSeq" id="XP_002675905.1">
    <property type="nucleotide sequence ID" value="XM_002675859.1"/>
</dbReference>
<proteinExistence type="predicted"/>
<evidence type="ECO:0000256" key="2">
    <source>
        <dbReference type="SAM" id="SignalP"/>
    </source>
</evidence>
<keyword evidence="2" id="KW-0732">Signal</keyword>
<dbReference type="Proteomes" id="UP000006671">
    <property type="component" value="Unassembled WGS sequence"/>
</dbReference>
<dbReference type="AlphaFoldDB" id="D2VJA5"/>
<protein>
    <submittedName>
        <fullName evidence="3">Predicted protein</fullName>
    </submittedName>
</protein>
<dbReference type="EMBL" id="GG738875">
    <property type="protein sequence ID" value="EFC43161.1"/>
    <property type="molecule type" value="Genomic_DNA"/>
</dbReference>
<evidence type="ECO:0000313" key="3">
    <source>
        <dbReference type="EMBL" id="EFC43161.1"/>
    </source>
</evidence>
<feature type="compositionally biased region" description="Acidic residues" evidence="1">
    <location>
        <begin position="82"/>
        <end position="92"/>
    </location>
</feature>
<dbReference type="InParanoid" id="D2VJA5"/>
<keyword evidence="4" id="KW-1185">Reference proteome</keyword>
<dbReference type="GeneID" id="8853307"/>
<reference evidence="3 4" key="1">
    <citation type="journal article" date="2010" name="Cell">
        <title>The genome of Naegleria gruberi illuminates early eukaryotic versatility.</title>
        <authorList>
            <person name="Fritz-Laylin L.K."/>
            <person name="Prochnik S.E."/>
            <person name="Ginger M.L."/>
            <person name="Dacks J.B."/>
            <person name="Carpenter M.L."/>
            <person name="Field M.C."/>
            <person name="Kuo A."/>
            <person name="Paredez A."/>
            <person name="Chapman J."/>
            <person name="Pham J."/>
            <person name="Shu S."/>
            <person name="Neupane R."/>
            <person name="Cipriano M."/>
            <person name="Mancuso J."/>
            <person name="Tu H."/>
            <person name="Salamov A."/>
            <person name="Lindquist E."/>
            <person name="Shapiro H."/>
            <person name="Lucas S."/>
            <person name="Grigoriev I.V."/>
            <person name="Cande W.Z."/>
            <person name="Fulton C."/>
            <person name="Rokhsar D.S."/>
            <person name="Dawson S.C."/>
        </authorList>
    </citation>
    <scope>NUCLEOTIDE SEQUENCE [LARGE SCALE GENOMIC DNA]</scope>
    <source>
        <strain evidence="3 4">NEG-M</strain>
    </source>
</reference>
<feature type="chain" id="PRO_5003037639" evidence="2">
    <location>
        <begin position="26"/>
        <end position="142"/>
    </location>
</feature>
<sequence>MFKASLLAFMMIVALFCLIIFTANSVNSQEEKSSTTPSAAGNVKSGIVVEEIGESPLLKEKPVGTPNVASVDGKSTDIPVLGEDEDDDFEDYDPDDFAVLGNEWLLKEIKEIEEQIQTVSSDDEDVGDVTAKSPEANATQSI</sequence>